<dbReference type="PANTHER" id="PTHR46224">
    <property type="entry name" value="ANKYRIN REPEAT FAMILY PROTEIN"/>
    <property type="match status" value="1"/>
</dbReference>
<dbReference type="PROSITE" id="PS50297">
    <property type="entry name" value="ANK_REP_REGION"/>
    <property type="match status" value="1"/>
</dbReference>
<accession>F2D3J3</accession>
<sequence>MERCTQPRSLPFGFFFPRAAGTDEEEEAEEGGRSAVRRPSNPLPAGGISRPTPAGRPTSISIWSAAAARSKVQAFLEAACSGDLEALRSRPPAPAPLLTCLASSLLLLVLVAEFGSALDEEGKGVAAVAAGMRDANKRTALHFAAREGRTEVSQFLVEQLRLPVDPKDDDCCCRR</sequence>
<dbReference type="EMBL" id="AK358451">
    <property type="protein sequence ID" value="BAJ89664.1"/>
    <property type="molecule type" value="mRNA"/>
</dbReference>
<dbReference type="SUPFAM" id="SSF48403">
    <property type="entry name" value="Ankyrin repeat"/>
    <property type="match status" value="1"/>
</dbReference>
<dbReference type="Gene3D" id="1.25.40.20">
    <property type="entry name" value="Ankyrin repeat-containing domain"/>
    <property type="match status" value="1"/>
</dbReference>
<dbReference type="AlphaFoldDB" id="F2D3J3"/>
<dbReference type="PROSITE" id="PS50088">
    <property type="entry name" value="ANK_REPEAT"/>
    <property type="match status" value="1"/>
</dbReference>
<organism evidence="1">
    <name type="scientific">Hordeum vulgare subsp. vulgare</name>
    <name type="common">Domesticated barley</name>
    <dbReference type="NCBI Taxonomy" id="112509"/>
    <lineage>
        <taxon>Eukaryota</taxon>
        <taxon>Viridiplantae</taxon>
        <taxon>Streptophyta</taxon>
        <taxon>Embryophyta</taxon>
        <taxon>Tracheophyta</taxon>
        <taxon>Spermatophyta</taxon>
        <taxon>Magnoliopsida</taxon>
        <taxon>Liliopsida</taxon>
        <taxon>Poales</taxon>
        <taxon>Poaceae</taxon>
        <taxon>BOP clade</taxon>
        <taxon>Pooideae</taxon>
        <taxon>Triticodae</taxon>
        <taxon>Triticeae</taxon>
        <taxon>Hordeinae</taxon>
        <taxon>Hordeum</taxon>
    </lineage>
</organism>
<dbReference type="InterPro" id="IPR036770">
    <property type="entry name" value="Ankyrin_rpt-contain_sf"/>
</dbReference>
<reference evidence="1" key="1">
    <citation type="journal article" date="2011" name="Plant Physiol.">
        <title>Comprehensive sequence analysis of 24,783 barley full-length cDNAs derived from 12 clone libraries.</title>
        <authorList>
            <person name="Matsumoto T."/>
            <person name="Tanaka T."/>
            <person name="Sakai H."/>
            <person name="Amano N."/>
            <person name="Kanamori H."/>
            <person name="Kurita K."/>
            <person name="Kikuta A."/>
            <person name="Kamiya K."/>
            <person name="Yamamoto M."/>
            <person name="Ikawa H."/>
            <person name="Fujii N."/>
            <person name="Hori K."/>
            <person name="Itoh T."/>
            <person name="Sato K."/>
        </authorList>
    </citation>
    <scope>NUCLEOTIDE SEQUENCE</scope>
</reference>
<dbReference type="PANTHER" id="PTHR46224:SF6">
    <property type="entry name" value="ANKYRIN REPEAT FAMILY PROTEIN"/>
    <property type="match status" value="1"/>
</dbReference>
<protein>
    <submittedName>
        <fullName evidence="1">Predicted protein</fullName>
    </submittedName>
</protein>
<dbReference type="ExpressionAtlas" id="F2D3J3">
    <property type="expression patterns" value="baseline"/>
</dbReference>
<proteinExistence type="evidence at transcript level"/>
<name>F2D3J3_HORVV</name>
<dbReference type="InterPro" id="IPR002110">
    <property type="entry name" value="Ankyrin_rpt"/>
</dbReference>
<evidence type="ECO:0000313" key="1">
    <source>
        <dbReference type="EMBL" id="BAJ89664.1"/>
    </source>
</evidence>
<dbReference type="InterPro" id="IPR051616">
    <property type="entry name" value="Cul2-RING_E3_ligase_SR"/>
</dbReference>